<sequence>MDSHNHKPDSFGGIVLKVLLVVIIGGAIFGVGVCAGIRATVWRGLAGTGVSSRTLMNSRTLASPAAMMGRLSKDDQKLSRVFGTITKIEGNQITVLDNAVKNQIILSLSSTIITASSTEVGVSSLKVGQNIAALGAANSDTLFEAKLIQVQ</sequence>
<accession>A0A1F6M2P4</accession>
<evidence type="ECO:0000313" key="3">
    <source>
        <dbReference type="Proteomes" id="UP000178742"/>
    </source>
</evidence>
<organism evidence="2 3">
    <name type="scientific">Candidatus Magasanikbacteria bacterium RIFCSPHIGHO2_02_FULL_41_13</name>
    <dbReference type="NCBI Taxonomy" id="1798676"/>
    <lineage>
        <taxon>Bacteria</taxon>
        <taxon>Candidatus Magasanikiibacteriota</taxon>
    </lineage>
</organism>
<evidence type="ECO:0000256" key="1">
    <source>
        <dbReference type="SAM" id="Phobius"/>
    </source>
</evidence>
<evidence type="ECO:0000313" key="2">
    <source>
        <dbReference type="EMBL" id="OGH65874.1"/>
    </source>
</evidence>
<keyword evidence="1" id="KW-0472">Membrane</keyword>
<reference evidence="2 3" key="1">
    <citation type="journal article" date="2016" name="Nat. Commun.">
        <title>Thousands of microbial genomes shed light on interconnected biogeochemical processes in an aquifer system.</title>
        <authorList>
            <person name="Anantharaman K."/>
            <person name="Brown C.T."/>
            <person name="Hug L.A."/>
            <person name="Sharon I."/>
            <person name="Castelle C.J."/>
            <person name="Probst A.J."/>
            <person name="Thomas B.C."/>
            <person name="Singh A."/>
            <person name="Wilkins M.J."/>
            <person name="Karaoz U."/>
            <person name="Brodie E.L."/>
            <person name="Williams K.H."/>
            <person name="Hubbard S.S."/>
            <person name="Banfield J.F."/>
        </authorList>
    </citation>
    <scope>NUCLEOTIDE SEQUENCE [LARGE SCALE GENOMIC DNA]</scope>
</reference>
<dbReference type="AlphaFoldDB" id="A0A1F6M2P4"/>
<protein>
    <recommendedName>
        <fullName evidence="4">DUF5666 domain-containing protein</fullName>
    </recommendedName>
</protein>
<dbReference type="EMBL" id="MFPX01000029">
    <property type="protein sequence ID" value="OGH65874.1"/>
    <property type="molecule type" value="Genomic_DNA"/>
</dbReference>
<dbReference type="STRING" id="1798676.A3B90_03160"/>
<name>A0A1F6M2P4_9BACT</name>
<proteinExistence type="predicted"/>
<evidence type="ECO:0008006" key="4">
    <source>
        <dbReference type="Google" id="ProtNLM"/>
    </source>
</evidence>
<dbReference type="Proteomes" id="UP000178742">
    <property type="component" value="Unassembled WGS sequence"/>
</dbReference>
<keyword evidence="1" id="KW-1133">Transmembrane helix</keyword>
<feature type="transmembrane region" description="Helical" evidence="1">
    <location>
        <begin position="14"/>
        <end position="37"/>
    </location>
</feature>
<gene>
    <name evidence="2" type="ORF">A3B90_03160</name>
</gene>
<comment type="caution">
    <text evidence="2">The sequence shown here is derived from an EMBL/GenBank/DDBJ whole genome shotgun (WGS) entry which is preliminary data.</text>
</comment>
<keyword evidence="1" id="KW-0812">Transmembrane</keyword>